<dbReference type="Proteomes" id="UP001178354">
    <property type="component" value="Unassembled WGS sequence"/>
</dbReference>
<dbReference type="InterPro" id="IPR000073">
    <property type="entry name" value="AB_hydrolase_1"/>
</dbReference>
<evidence type="ECO:0000256" key="1">
    <source>
        <dbReference type="ARBA" id="ARBA00010884"/>
    </source>
</evidence>
<dbReference type="GO" id="GO:0034338">
    <property type="term" value="F:short-chain carboxylesterase activity"/>
    <property type="evidence" value="ECO:0007669"/>
    <property type="project" value="TreeGrafter"/>
</dbReference>
<name>A0AAW8AZ37_9GAMM</name>
<dbReference type="Gene3D" id="3.40.50.1820">
    <property type="entry name" value="alpha/beta hydrolase"/>
    <property type="match status" value="1"/>
</dbReference>
<evidence type="ECO:0000259" key="3">
    <source>
        <dbReference type="Pfam" id="PF12697"/>
    </source>
</evidence>
<dbReference type="GO" id="GO:0047372">
    <property type="term" value="F:monoacylglycerol lipase activity"/>
    <property type="evidence" value="ECO:0007669"/>
    <property type="project" value="TreeGrafter"/>
</dbReference>
<evidence type="ECO:0000313" key="4">
    <source>
        <dbReference type="EMBL" id="MDP1519930.1"/>
    </source>
</evidence>
<dbReference type="PANTHER" id="PTHR10794">
    <property type="entry name" value="ABHYDROLASE DOMAIN-CONTAINING PROTEIN"/>
    <property type="match status" value="1"/>
</dbReference>
<proteinExistence type="inferred from homology"/>
<keyword evidence="4" id="KW-0378">Hydrolase</keyword>
<evidence type="ECO:0000313" key="5">
    <source>
        <dbReference type="Proteomes" id="UP001178354"/>
    </source>
</evidence>
<dbReference type="PIRSF" id="PIRSF005211">
    <property type="entry name" value="Ab_hydro_YheT"/>
    <property type="match status" value="1"/>
</dbReference>
<protein>
    <submittedName>
        <fullName evidence="4">Alpha/beta fold hydrolase</fullName>
    </submittedName>
</protein>
<comment type="caution">
    <text evidence="4">The sequence shown here is derived from an EMBL/GenBank/DDBJ whole genome shotgun (WGS) entry which is preliminary data.</text>
</comment>
<dbReference type="RefSeq" id="WP_305169443.1">
    <property type="nucleotide sequence ID" value="NZ_JAUUUU010000001.1"/>
</dbReference>
<dbReference type="AlphaFoldDB" id="A0AAW8AZ37"/>
<comment type="similarity">
    <text evidence="1">Belongs to the AB hydrolase superfamily. AB hydrolase 4 family.</text>
</comment>
<dbReference type="InterPro" id="IPR050960">
    <property type="entry name" value="AB_hydrolase_4_sf"/>
</dbReference>
<keyword evidence="5" id="KW-1185">Reference proteome</keyword>
<dbReference type="Pfam" id="PF12697">
    <property type="entry name" value="Abhydrolase_6"/>
    <property type="match status" value="1"/>
</dbReference>
<reference evidence="4" key="1">
    <citation type="journal article" date="2010" name="Int. J. Syst. Evol. Microbiol.">
        <title>Porticoccus litoralis gen. nov., sp. nov., a gammaproteobacterium isolated from the Yellow Sea.</title>
        <authorList>
            <person name="Oh H.M."/>
            <person name="Kim H."/>
            <person name="Kim K.M."/>
            <person name="Min G.S."/>
            <person name="Cho J.C."/>
        </authorList>
    </citation>
    <scope>NUCLEOTIDE SEQUENCE</scope>
    <source>
        <strain evidence="4">DSM 25064</strain>
    </source>
</reference>
<feature type="active site" description="Charge relay system" evidence="2">
    <location>
        <position position="277"/>
    </location>
</feature>
<dbReference type="InterPro" id="IPR012020">
    <property type="entry name" value="ABHD4"/>
</dbReference>
<accession>A0AAW8AZ37</accession>
<dbReference type="PANTHER" id="PTHR10794:SF63">
    <property type="entry name" value="ALPHA_BETA HYDROLASE 1, ISOFORM A"/>
    <property type="match status" value="1"/>
</dbReference>
<feature type="active site" description="Charge relay system" evidence="2">
    <location>
        <position position="153"/>
    </location>
</feature>
<reference evidence="4" key="2">
    <citation type="submission" date="2023-08" db="EMBL/GenBank/DDBJ databases">
        <authorList>
            <person name="Luo J."/>
        </authorList>
    </citation>
    <scope>NUCLEOTIDE SEQUENCE</scope>
    <source>
        <strain evidence="4">DSM 25064</strain>
    </source>
</reference>
<evidence type="ECO:0000256" key="2">
    <source>
        <dbReference type="PIRSR" id="PIRSR005211-1"/>
    </source>
</evidence>
<dbReference type="InterPro" id="IPR029058">
    <property type="entry name" value="AB_hydrolase_fold"/>
</dbReference>
<dbReference type="EMBL" id="JAUUUU010000001">
    <property type="protein sequence ID" value="MDP1519930.1"/>
    <property type="molecule type" value="Genomic_DNA"/>
</dbReference>
<sequence>MHTDLPPFFPPKGMGNAHLQSILNSMGPRPWKVTRNSSAMTARSQTLLLEGRYENQPVKLLAYFDQADRSNQRLAILLHGWEGSAQSTYLLSAANHLYRQGFNILRLNLRDHGESFHLTPTAFNSTLSEEISTAIASFLKASPHREHYLAGYSLGGNFALRIAADAGEILGLSAVTAICPPVDPAHAMDRIMAGPMYRNYFLDKWSNSLRTKLHYYPELLNGGMLPRFEVLTDLNDFFVRELTPYGNAEEYFAAYALYGDRLNNLQVPAYLITSEDDPIVPVSDLTKLNKPPSLRVVVTPRGGHCGFIENYRLDSWGDRCLSQIFNHHRNTT</sequence>
<gene>
    <name evidence="4" type="ORF">Q8A57_03020</name>
</gene>
<feature type="active site" description="Charge relay system" evidence="2">
    <location>
        <position position="304"/>
    </location>
</feature>
<organism evidence="4 5">
    <name type="scientific">Porticoccus litoralis</name>
    <dbReference type="NCBI Taxonomy" id="434086"/>
    <lineage>
        <taxon>Bacteria</taxon>
        <taxon>Pseudomonadati</taxon>
        <taxon>Pseudomonadota</taxon>
        <taxon>Gammaproteobacteria</taxon>
        <taxon>Cellvibrionales</taxon>
        <taxon>Porticoccaceae</taxon>
        <taxon>Porticoccus</taxon>
    </lineage>
</organism>
<feature type="domain" description="AB hydrolase-1" evidence="3">
    <location>
        <begin position="76"/>
        <end position="309"/>
    </location>
</feature>
<dbReference type="SUPFAM" id="SSF53474">
    <property type="entry name" value="alpha/beta-Hydrolases"/>
    <property type="match status" value="1"/>
</dbReference>